<evidence type="ECO:0000313" key="3">
    <source>
        <dbReference type="Proteomes" id="UP000202129"/>
    </source>
</evidence>
<sequence length="302" mass="35350">MKTNENRRRTNSDEQLKKKLRVTRRSNSTTRAERNLRSSKISLRNETNPRVNKTMSINLNDIIIGDVNPTPSTSVDTTNVMDIEGTPEYDARLPFITNSFTLENAQTVLNDYLKNTTKSISNAYNLTHISGDSAVAFYHYVKYLISIDAHKSIETFNTICQIMYNNYYMWSTKLQILYELCINYNGYDATKEIMNIINQSVYGLVRFIAIEVYFRNPPRLFNSLVVKEDDMTNDQKSFLESIHDTIYNKNFNLTHYFNMSVQNLKYATSVYKNEKKTNNIELFKFKVSSTYEPKRFNFVIEK</sequence>
<name>Q7T9Q2_GVAO</name>
<dbReference type="GeneID" id="1463337"/>
<organismHost>
    <name type="scientific">Adoxophyes</name>
    <dbReference type="NCBI Taxonomy" id="85584"/>
</organismHost>
<dbReference type="RefSeq" id="NP_872567.1">
    <property type="nucleotide sequence ID" value="NC_005038.1"/>
</dbReference>
<protein>
    <submittedName>
        <fullName evidence="2">ADOR114</fullName>
    </submittedName>
    <submittedName>
        <fullName evidence="1">ORF_113</fullName>
    </submittedName>
</protein>
<gene>
    <name evidence="1" type="primary">ORF_113</name>
</gene>
<accession>Q7T9Q2</accession>
<reference evidence="1 3" key="1">
    <citation type="journal article" date="2003" name="Virology">
        <title>The complete sequence of the Adoxophyes orana granulovirus genome.</title>
        <authorList>
            <person name="Wormleaton S."/>
            <person name="Kuzio J."/>
            <person name="Winstanley D."/>
        </authorList>
    </citation>
    <scope>NUCLEOTIDE SEQUENCE [LARGE SCALE GENOMIC DNA]</scope>
</reference>
<proteinExistence type="predicted"/>
<reference evidence="2" key="2">
    <citation type="journal article" date="2015" name="J. Gen. Virol.">
        <title>Isolation of an Adoxophyes orana granulovirus (AdorGV) occlusion body morphology mutant: biological activity, genome sequence and relationship to other isolates of AdorGV.</title>
        <authorList>
            <person name="Nakai M."/>
            <person name="Harrison R.L."/>
            <person name="Uchida H."/>
            <person name="Ukuda R."/>
            <person name="Hikihara S."/>
            <person name="Ishii K."/>
            <person name="Kunimi Y."/>
        </authorList>
    </citation>
    <scope>NUCLEOTIDE SEQUENCE</scope>
    <source>
        <strain evidence="2">Miyazaki</strain>
    </source>
</reference>
<evidence type="ECO:0000313" key="2">
    <source>
        <dbReference type="EMBL" id="AJA91754.1"/>
    </source>
</evidence>
<dbReference type="Proteomes" id="UP000202129">
    <property type="component" value="Segment"/>
</dbReference>
<dbReference type="EMBL" id="KM226332">
    <property type="protein sequence ID" value="AJA91754.1"/>
    <property type="molecule type" value="Genomic_DNA"/>
</dbReference>
<organism evidence="1 3">
    <name type="scientific">Adoxophyes orana granulovirus</name>
    <name type="common">AoGV</name>
    <dbReference type="NCBI Taxonomy" id="170617"/>
    <lineage>
        <taxon>Viruses</taxon>
        <taxon>Viruses incertae sedis</taxon>
        <taxon>Naldaviricetes</taxon>
        <taxon>Lefavirales</taxon>
        <taxon>Baculoviridae</taxon>
        <taxon>Betabaculovirus</taxon>
        <taxon>Betabaculovirus adoranae</taxon>
    </lineage>
</organism>
<keyword evidence="3" id="KW-1185">Reference proteome</keyword>
<evidence type="ECO:0000313" key="1">
    <source>
        <dbReference type="EMBL" id="AAP85750.1"/>
    </source>
</evidence>
<dbReference type="EMBL" id="AF547984">
    <property type="protein sequence ID" value="AAP85750.1"/>
    <property type="molecule type" value="Genomic_DNA"/>
</dbReference>
<dbReference type="OrthoDB" id="19853at10239"/>
<dbReference type="KEGG" id="vg:1463337"/>